<dbReference type="AlphaFoldDB" id="X0YIR7"/>
<dbReference type="InterPro" id="IPR027417">
    <property type="entry name" value="P-loop_NTPase"/>
</dbReference>
<dbReference type="Pfam" id="PF00580">
    <property type="entry name" value="UvrD-helicase"/>
    <property type="match status" value="1"/>
</dbReference>
<dbReference type="GO" id="GO:0043138">
    <property type="term" value="F:3'-5' DNA helicase activity"/>
    <property type="evidence" value="ECO:0007669"/>
    <property type="project" value="TreeGrafter"/>
</dbReference>
<dbReference type="EMBL" id="BARS01054401">
    <property type="protein sequence ID" value="GAG48453.1"/>
    <property type="molecule type" value="Genomic_DNA"/>
</dbReference>
<dbReference type="SUPFAM" id="SSF52540">
    <property type="entry name" value="P-loop containing nucleoside triphosphate hydrolases"/>
    <property type="match status" value="1"/>
</dbReference>
<keyword evidence="1" id="KW-0547">Nucleotide-binding</keyword>
<dbReference type="Gene3D" id="3.40.50.300">
    <property type="entry name" value="P-loop containing nucleotide triphosphate hydrolases"/>
    <property type="match status" value="1"/>
</dbReference>
<dbReference type="InterPro" id="IPR000212">
    <property type="entry name" value="DNA_helicase_UvrD/REP"/>
</dbReference>
<evidence type="ECO:0000256" key="2">
    <source>
        <dbReference type="ARBA" id="ARBA00022801"/>
    </source>
</evidence>
<comment type="caution">
    <text evidence="6">The sequence shown here is derived from an EMBL/GenBank/DDBJ whole genome shotgun (WGS) entry which is preliminary data.</text>
</comment>
<evidence type="ECO:0000256" key="4">
    <source>
        <dbReference type="ARBA" id="ARBA00022840"/>
    </source>
</evidence>
<evidence type="ECO:0000256" key="3">
    <source>
        <dbReference type="ARBA" id="ARBA00022806"/>
    </source>
</evidence>
<proteinExistence type="predicted"/>
<feature type="non-terminal residue" evidence="6">
    <location>
        <position position="1"/>
    </location>
</feature>
<evidence type="ECO:0000256" key="1">
    <source>
        <dbReference type="ARBA" id="ARBA00022741"/>
    </source>
</evidence>
<keyword evidence="2" id="KW-0378">Hydrolase</keyword>
<gene>
    <name evidence="6" type="ORF">S01H1_80542</name>
</gene>
<dbReference type="PANTHER" id="PTHR11070:SF2">
    <property type="entry name" value="ATP-DEPENDENT DNA HELICASE SRS2"/>
    <property type="match status" value="1"/>
</dbReference>
<sequence>DMLTEYLKMCDPLDVKVAIIDEAQDLNDLQWSVVNHAFKNTKHHYIAGDDDQAIYKWSGAAVNTFLNLGKQMDTVEVLEKSHRLPEPVFNYANRVTERIKNRYGKTWSHADHDGAVNIEREHFHLDFSEDSWYILARNHYFLDKFKTLLKKQGVLYSSGGKKSVSSRVINAILDYERFKTEPDLRLPGKRVERILGYLGIRHGLLKSTKKYSLLDWYKP</sequence>
<feature type="non-terminal residue" evidence="6">
    <location>
        <position position="219"/>
    </location>
</feature>
<protein>
    <recommendedName>
        <fullName evidence="5">UvrD-like helicase ATP-binding domain-containing protein</fullName>
    </recommendedName>
</protein>
<dbReference type="PANTHER" id="PTHR11070">
    <property type="entry name" value="UVRD / RECB / PCRA DNA HELICASE FAMILY MEMBER"/>
    <property type="match status" value="1"/>
</dbReference>
<evidence type="ECO:0000259" key="5">
    <source>
        <dbReference type="Pfam" id="PF00580"/>
    </source>
</evidence>
<feature type="domain" description="UvrD-like helicase ATP-binding" evidence="5">
    <location>
        <begin position="15"/>
        <end position="72"/>
    </location>
</feature>
<dbReference type="GO" id="GO:0003677">
    <property type="term" value="F:DNA binding"/>
    <property type="evidence" value="ECO:0007669"/>
    <property type="project" value="InterPro"/>
</dbReference>
<dbReference type="GO" id="GO:0016787">
    <property type="term" value="F:hydrolase activity"/>
    <property type="evidence" value="ECO:0007669"/>
    <property type="project" value="UniProtKB-KW"/>
</dbReference>
<dbReference type="InterPro" id="IPR014016">
    <property type="entry name" value="UvrD-like_ATP-bd"/>
</dbReference>
<dbReference type="GO" id="GO:0005524">
    <property type="term" value="F:ATP binding"/>
    <property type="evidence" value="ECO:0007669"/>
    <property type="project" value="UniProtKB-KW"/>
</dbReference>
<name>X0YIR7_9ZZZZ</name>
<organism evidence="6">
    <name type="scientific">marine sediment metagenome</name>
    <dbReference type="NCBI Taxonomy" id="412755"/>
    <lineage>
        <taxon>unclassified sequences</taxon>
        <taxon>metagenomes</taxon>
        <taxon>ecological metagenomes</taxon>
    </lineage>
</organism>
<keyword evidence="3" id="KW-0347">Helicase</keyword>
<dbReference type="GO" id="GO:0000725">
    <property type="term" value="P:recombinational repair"/>
    <property type="evidence" value="ECO:0007669"/>
    <property type="project" value="TreeGrafter"/>
</dbReference>
<keyword evidence="4" id="KW-0067">ATP-binding</keyword>
<accession>X0YIR7</accession>
<evidence type="ECO:0000313" key="6">
    <source>
        <dbReference type="EMBL" id="GAG48453.1"/>
    </source>
</evidence>
<reference evidence="6" key="1">
    <citation type="journal article" date="2014" name="Front. Microbiol.">
        <title>High frequency of phylogenetically diverse reductive dehalogenase-homologous genes in deep subseafloor sedimentary metagenomes.</title>
        <authorList>
            <person name="Kawai M."/>
            <person name="Futagami T."/>
            <person name="Toyoda A."/>
            <person name="Takaki Y."/>
            <person name="Nishi S."/>
            <person name="Hori S."/>
            <person name="Arai W."/>
            <person name="Tsubouchi T."/>
            <person name="Morono Y."/>
            <person name="Uchiyama I."/>
            <person name="Ito T."/>
            <person name="Fujiyama A."/>
            <person name="Inagaki F."/>
            <person name="Takami H."/>
        </authorList>
    </citation>
    <scope>NUCLEOTIDE SEQUENCE</scope>
    <source>
        <strain evidence="6">Expedition CK06-06</strain>
    </source>
</reference>